<protein>
    <recommendedName>
        <fullName evidence="7">Mur ligase central domain-containing protein</fullName>
    </recommendedName>
</protein>
<dbReference type="PANTHER" id="PTHR11136:SF0">
    <property type="entry name" value="DIHYDROFOLATE SYNTHETASE-RELATED"/>
    <property type="match status" value="1"/>
</dbReference>
<evidence type="ECO:0000256" key="2">
    <source>
        <dbReference type="ARBA" id="ARBA00022598"/>
    </source>
</evidence>
<evidence type="ECO:0000313" key="5">
    <source>
        <dbReference type="EMBL" id="KXB36100.1"/>
    </source>
</evidence>
<sequence length="133" mass="14868">MSDAQLECALERMRKAIAGKPLHFSTFEWFTALAWMIFEEEACDIVVLEVGLGERLDATNLVNSPLLTIVTKIAYDHQNYLGNTLSAIAHEKAGIVKYCVPLVIYPEPEEAVAVLTQTAYRMNAPLRQVDLTQ</sequence>
<evidence type="ECO:0000256" key="1">
    <source>
        <dbReference type="ARBA" id="ARBA00008276"/>
    </source>
</evidence>
<dbReference type="GO" id="GO:0004326">
    <property type="term" value="F:tetrahydrofolylpolyglutamate synthase activity"/>
    <property type="evidence" value="ECO:0007669"/>
    <property type="project" value="InterPro"/>
</dbReference>
<dbReference type="GO" id="GO:0008841">
    <property type="term" value="F:dihydrofolate synthase activity"/>
    <property type="evidence" value="ECO:0007669"/>
    <property type="project" value="TreeGrafter"/>
</dbReference>
<keyword evidence="2" id="KW-0436">Ligase</keyword>
<name>A0A133XYV7_9LACT</name>
<dbReference type="EMBL" id="LSCQ01000050">
    <property type="protein sequence ID" value="KXB36100.1"/>
    <property type="molecule type" value="Genomic_DNA"/>
</dbReference>
<evidence type="ECO:0000256" key="4">
    <source>
        <dbReference type="ARBA" id="ARBA00022840"/>
    </source>
</evidence>
<proteinExistence type="inferred from homology"/>
<dbReference type="RefSeq" id="WP_060936950.1">
    <property type="nucleotide sequence ID" value="NZ_KQ959310.1"/>
</dbReference>
<evidence type="ECO:0000313" key="6">
    <source>
        <dbReference type="Proteomes" id="UP000070422"/>
    </source>
</evidence>
<dbReference type="OrthoDB" id="9809356at2"/>
<dbReference type="Proteomes" id="UP000070422">
    <property type="component" value="Unassembled WGS sequence"/>
</dbReference>
<keyword evidence="3" id="KW-0547">Nucleotide-binding</keyword>
<reference evidence="5 6" key="1">
    <citation type="submission" date="2016-01" db="EMBL/GenBank/DDBJ databases">
        <authorList>
            <person name="Oliw E.H."/>
        </authorList>
    </citation>
    <scope>NUCLEOTIDE SEQUENCE [LARGE SCALE GENOMIC DNA]</scope>
    <source>
        <strain evidence="5 6">KA00635</strain>
    </source>
</reference>
<dbReference type="PATRIC" id="fig|87541.4.peg.1108"/>
<keyword evidence="4" id="KW-0067">ATP-binding</keyword>
<dbReference type="AlphaFoldDB" id="A0A133XYV7"/>
<accession>A0A133XYV7</accession>
<dbReference type="SUPFAM" id="SSF53623">
    <property type="entry name" value="MurD-like peptide ligases, catalytic domain"/>
    <property type="match status" value="1"/>
</dbReference>
<dbReference type="InterPro" id="IPR001645">
    <property type="entry name" value="Folylpolyglutamate_synth"/>
</dbReference>
<dbReference type="GO" id="GO:0005524">
    <property type="term" value="F:ATP binding"/>
    <property type="evidence" value="ECO:0007669"/>
    <property type="project" value="UniProtKB-KW"/>
</dbReference>
<gene>
    <name evidence="5" type="ORF">HMPREF3187_01119</name>
</gene>
<comment type="similarity">
    <text evidence="1">Belongs to the folylpolyglutamate synthase family.</text>
</comment>
<dbReference type="InterPro" id="IPR036565">
    <property type="entry name" value="Mur-like_cat_sf"/>
</dbReference>
<dbReference type="PANTHER" id="PTHR11136">
    <property type="entry name" value="FOLYLPOLYGLUTAMATE SYNTHASE-RELATED"/>
    <property type="match status" value="1"/>
</dbReference>
<dbReference type="Gene3D" id="3.40.1190.10">
    <property type="entry name" value="Mur-like, catalytic domain"/>
    <property type="match status" value="1"/>
</dbReference>
<evidence type="ECO:0008006" key="7">
    <source>
        <dbReference type="Google" id="ProtNLM"/>
    </source>
</evidence>
<organism evidence="5 6">
    <name type="scientific">Aerococcus christensenii</name>
    <dbReference type="NCBI Taxonomy" id="87541"/>
    <lineage>
        <taxon>Bacteria</taxon>
        <taxon>Bacillati</taxon>
        <taxon>Bacillota</taxon>
        <taxon>Bacilli</taxon>
        <taxon>Lactobacillales</taxon>
        <taxon>Aerococcaceae</taxon>
        <taxon>Aerococcus</taxon>
    </lineage>
</organism>
<evidence type="ECO:0000256" key="3">
    <source>
        <dbReference type="ARBA" id="ARBA00022741"/>
    </source>
</evidence>
<dbReference type="GO" id="GO:0005829">
    <property type="term" value="C:cytosol"/>
    <property type="evidence" value="ECO:0007669"/>
    <property type="project" value="TreeGrafter"/>
</dbReference>
<comment type="caution">
    <text evidence="5">The sequence shown here is derived from an EMBL/GenBank/DDBJ whole genome shotgun (WGS) entry which is preliminary data.</text>
</comment>